<protein>
    <recommendedName>
        <fullName evidence="3">XcyI family restriction endonuclease</fullName>
    </recommendedName>
</protein>
<dbReference type="GO" id="GO:0009036">
    <property type="term" value="F:type II site-specific deoxyribonuclease activity"/>
    <property type="evidence" value="ECO:0007669"/>
    <property type="project" value="InterPro"/>
</dbReference>
<evidence type="ECO:0000313" key="1">
    <source>
        <dbReference type="EMBL" id="GBC62933.1"/>
    </source>
</evidence>
<reference evidence="2" key="2">
    <citation type="submission" date="2019-01" db="EMBL/GenBank/DDBJ databases">
        <title>Genome sequence of Desulfonema ishimotonii strain Tokyo 01.</title>
        <authorList>
            <person name="Fukui M."/>
        </authorList>
    </citation>
    <scope>NUCLEOTIDE SEQUENCE [LARGE SCALE GENOMIC DNA]</scope>
    <source>
        <strain evidence="2">Tokyo 01</strain>
    </source>
</reference>
<organism evidence="1 2">
    <name type="scientific">Desulfonema ishimotonii</name>
    <dbReference type="NCBI Taxonomy" id="45657"/>
    <lineage>
        <taxon>Bacteria</taxon>
        <taxon>Pseudomonadati</taxon>
        <taxon>Thermodesulfobacteriota</taxon>
        <taxon>Desulfobacteria</taxon>
        <taxon>Desulfobacterales</taxon>
        <taxon>Desulfococcaceae</taxon>
        <taxon>Desulfonema</taxon>
    </lineage>
</organism>
<evidence type="ECO:0008006" key="3">
    <source>
        <dbReference type="Google" id="ProtNLM"/>
    </source>
</evidence>
<dbReference type="EMBL" id="BEXT01000001">
    <property type="protein sequence ID" value="GBC62933.1"/>
    <property type="molecule type" value="Genomic_DNA"/>
</dbReference>
<sequence length="345" mass="39580">MAKNKNPLLLEAHRINYRLRSTFFFRRIHEYQTFDILEDIHKLIPYADNFNWQNRKKWKIAEDAYAVVEHNELALIQVFCHPRVIRGNPKLIAYYRNISVISQKAVKYLTGIDTKKIEDGTLSDLSEPHAFSLAELFNEHISLIIESAFGKLREAELQGLLLASTGAQIDGSWRNGIGDEAKKAVQRILIREAIRRDIFCALIRRNDNELIPLENGRIEKALKNIRLFKGAMLSTQREILFSSEPDISILDHDGATLLVIEVKGGTDPAGALERYGAAKKSLEASLRHNKKVRTCVIASCITPEVGDRMKKDRTISRYFNLTEVISHETRRNRFLNYVFSFIQKG</sequence>
<evidence type="ECO:0000313" key="2">
    <source>
        <dbReference type="Proteomes" id="UP000288096"/>
    </source>
</evidence>
<dbReference type="GO" id="GO:0003677">
    <property type="term" value="F:DNA binding"/>
    <property type="evidence" value="ECO:0007669"/>
    <property type="project" value="InterPro"/>
</dbReference>
<gene>
    <name evidence="1" type="ORF">DENIS_3917</name>
</gene>
<dbReference type="InterPro" id="IPR019071">
    <property type="entry name" value="Restrct_endonuc_II_XcyI"/>
</dbReference>
<dbReference type="AlphaFoldDB" id="A0A401G170"/>
<comment type="caution">
    <text evidence="1">The sequence shown here is derived from an EMBL/GenBank/DDBJ whole genome shotgun (WGS) entry which is preliminary data.</text>
</comment>
<name>A0A401G170_9BACT</name>
<dbReference type="Pfam" id="PF09571">
    <property type="entry name" value="RE_XcyI"/>
    <property type="match status" value="1"/>
</dbReference>
<dbReference type="GO" id="GO:0000287">
    <property type="term" value="F:magnesium ion binding"/>
    <property type="evidence" value="ECO:0007669"/>
    <property type="project" value="InterPro"/>
</dbReference>
<accession>A0A401G170</accession>
<proteinExistence type="predicted"/>
<dbReference type="GO" id="GO:0009307">
    <property type="term" value="P:DNA restriction-modification system"/>
    <property type="evidence" value="ECO:0007669"/>
    <property type="project" value="InterPro"/>
</dbReference>
<keyword evidence="2" id="KW-1185">Reference proteome</keyword>
<dbReference type="Proteomes" id="UP000288096">
    <property type="component" value="Unassembled WGS sequence"/>
</dbReference>
<reference evidence="2" key="1">
    <citation type="submission" date="2017-11" db="EMBL/GenBank/DDBJ databases">
        <authorList>
            <person name="Watanabe M."/>
            <person name="Kojima H."/>
        </authorList>
    </citation>
    <scope>NUCLEOTIDE SEQUENCE [LARGE SCALE GENOMIC DNA]</scope>
    <source>
        <strain evidence="2">Tokyo 01</strain>
    </source>
</reference>